<dbReference type="InterPro" id="IPR000653">
    <property type="entry name" value="DegT/StrS_aminotransferase"/>
</dbReference>
<dbReference type="InterPro" id="IPR015424">
    <property type="entry name" value="PyrdxlP-dep_Trfase"/>
</dbReference>
<sequence>MKGEKTLVHSAAPVRETLLPFHQPWIDAEDERAVVDTLRSGWLTKGPKTKAFEQAFASYVG</sequence>
<evidence type="ECO:0008006" key="2">
    <source>
        <dbReference type="Google" id="ProtNLM"/>
    </source>
</evidence>
<accession>A0A382BYL8</accession>
<proteinExistence type="predicted"/>
<organism evidence="1">
    <name type="scientific">marine metagenome</name>
    <dbReference type="NCBI Taxonomy" id="408172"/>
    <lineage>
        <taxon>unclassified sequences</taxon>
        <taxon>metagenomes</taxon>
        <taxon>ecological metagenomes</taxon>
    </lineage>
</organism>
<name>A0A382BYL8_9ZZZZ</name>
<dbReference type="Pfam" id="PF01041">
    <property type="entry name" value="DegT_DnrJ_EryC1"/>
    <property type="match status" value="1"/>
</dbReference>
<reference evidence="1" key="1">
    <citation type="submission" date="2018-05" db="EMBL/GenBank/DDBJ databases">
        <authorList>
            <person name="Lanie J.A."/>
            <person name="Ng W.-L."/>
            <person name="Kazmierczak K.M."/>
            <person name="Andrzejewski T.M."/>
            <person name="Davidsen T.M."/>
            <person name="Wayne K.J."/>
            <person name="Tettelin H."/>
            <person name="Glass J.I."/>
            <person name="Rusch D."/>
            <person name="Podicherti R."/>
            <person name="Tsui H.-C.T."/>
            <person name="Winkler M.E."/>
        </authorList>
    </citation>
    <scope>NUCLEOTIDE SEQUENCE</scope>
</reference>
<dbReference type="AlphaFoldDB" id="A0A382BYL8"/>
<gene>
    <name evidence="1" type="ORF">METZ01_LOCUS171131</name>
</gene>
<dbReference type="InterPro" id="IPR015421">
    <property type="entry name" value="PyrdxlP-dep_Trfase_major"/>
</dbReference>
<evidence type="ECO:0000313" key="1">
    <source>
        <dbReference type="EMBL" id="SVB18277.1"/>
    </source>
</evidence>
<feature type="non-terminal residue" evidence="1">
    <location>
        <position position="61"/>
    </location>
</feature>
<protein>
    <recommendedName>
        <fullName evidence="2">UDP-4-amino-4, 6-dideoxy-N-acetyl-beta-L-altrosamine transaminase</fullName>
    </recommendedName>
</protein>
<dbReference type="Gene3D" id="3.40.640.10">
    <property type="entry name" value="Type I PLP-dependent aspartate aminotransferase-like (Major domain)"/>
    <property type="match status" value="1"/>
</dbReference>
<dbReference type="SUPFAM" id="SSF53383">
    <property type="entry name" value="PLP-dependent transferases"/>
    <property type="match status" value="1"/>
</dbReference>
<dbReference type="EMBL" id="UINC01031746">
    <property type="protein sequence ID" value="SVB18277.1"/>
    <property type="molecule type" value="Genomic_DNA"/>
</dbReference>